<dbReference type="SUPFAM" id="SSF52540">
    <property type="entry name" value="P-loop containing nucleoside triphosphate hydrolases"/>
    <property type="match status" value="4"/>
</dbReference>
<gene>
    <name evidence="8" type="ORF">M408DRAFT_26410</name>
</gene>
<keyword evidence="4" id="KW-0067">ATP-binding</keyword>
<reference evidence="8 9" key="1">
    <citation type="submission" date="2014-04" db="EMBL/GenBank/DDBJ databases">
        <authorList>
            <consortium name="DOE Joint Genome Institute"/>
            <person name="Kuo A."/>
            <person name="Zuccaro A."/>
            <person name="Kohler A."/>
            <person name="Nagy L.G."/>
            <person name="Floudas D."/>
            <person name="Copeland A."/>
            <person name="Barry K.W."/>
            <person name="Cichocki N."/>
            <person name="Veneault-Fourrey C."/>
            <person name="LaButti K."/>
            <person name="Lindquist E.A."/>
            <person name="Lipzen A."/>
            <person name="Lundell T."/>
            <person name="Morin E."/>
            <person name="Murat C."/>
            <person name="Sun H."/>
            <person name="Tunlid A."/>
            <person name="Henrissat B."/>
            <person name="Grigoriev I.V."/>
            <person name="Hibbett D.S."/>
            <person name="Martin F."/>
            <person name="Nordberg H.P."/>
            <person name="Cantor M.N."/>
            <person name="Hua S.X."/>
        </authorList>
    </citation>
    <scope>NUCLEOTIDE SEQUENCE [LARGE SCALE GENOMIC DNA]</scope>
    <source>
        <strain evidence="8 9">MAFF 305830</strain>
    </source>
</reference>
<dbReference type="InterPro" id="IPR036388">
    <property type="entry name" value="WH-like_DNA-bd_sf"/>
</dbReference>
<dbReference type="InterPro" id="IPR001650">
    <property type="entry name" value="Helicase_C-like"/>
</dbReference>
<dbReference type="GO" id="GO:0004386">
    <property type="term" value="F:helicase activity"/>
    <property type="evidence" value="ECO:0007669"/>
    <property type="project" value="UniProtKB-KW"/>
</dbReference>
<dbReference type="FunFam" id="3.40.50.300:FF:000062">
    <property type="entry name" value="U5 small nuclear ribonucleoprotein helicase"/>
    <property type="match status" value="1"/>
</dbReference>
<dbReference type="PANTHER" id="PTHR47961:SF13">
    <property type="entry name" value="ACTIVATING SIGNAL COINTEGRATOR 1 COMPLEX SUBUNIT 3"/>
    <property type="match status" value="1"/>
</dbReference>
<evidence type="ECO:0000256" key="4">
    <source>
        <dbReference type="ARBA" id="ARBA00022840"/>
    </source>
</evidence>
<dbReference type="InterPro" id="IPR057842">
    <property type="entry name" value="WH_MER3"/>
</dbReference>
<dbReference type="SMART" id="SM00973">
    <property type="entry name" value="Sec63"/>
    <property type="match status" value="1"/>
</dbReference>
<dbReference type="OrthoDB" id="5575at2759"/>
<keyword evidence="2" id="KW-0378">Hydrolase</keyword>
<evidence type="ECO:0000259" key="6">
    <source>
        <dbReference type="PROSITE" id="PS51192"/>
    </source>
</evidence>
<dbReference type="InterPro" id="IPR014001">
    <property type="entry name" value="Helicase_ATP-bd"/>
</dbReference>
<dbReference type="EMBL" id="KN824316">
    <property type="protein sequence ID" value="KIM25210.1"/>
    <property type="molecule type" value="Genomic_DNA"/>
</dbReference>
<dbReference type="GO" id="GO:0005634">
    <property type="term" value="C:nucleus"/>
    <property type="evidence" value="ECO:0007669"/>
    <property type="project" value="TreeGrafter"/>
</dbReference>
<dbReference type="Gene3D" id="3.40.50.300">
    <property type="entry name" value="P-loop containing nucleotide triphosphate hydrolases"/>
    <property type="match status" value="4"/>
</dbReference>
<feature type="domain" description="Helicase C-terminal" evidence="7">
    <location>
        <begin position="505"/>
        <end position="710"/>
    </location>
</feature>
<feature type="region of interest" description="Disordered" evidence="5">
    <location>
        <begin position="1469"/>
        <end position="1534"/>
    </location>
</feature>
<dbReference type="CDD" id="cd18020">
    <property type="entry name" value="DEXHc_ASCC3_1"/>
    <property type="match status" value="1"/>
</dbReference>
<dbReference type="FunFam" id="1.10.10.10:FF:000024">
    <property type="entry name" value="U5 small nuclear ribonucleoprotein helicase"/>
    <property type="match status" value="1"/>
</dbReference>
<dbReference type="HOGENOM" id="CLU_000335_2_2_1"/>
<dbReference type="Pfam" id="PF02889">
    <property type="entry name" value="Sec63"/>
    <property type="match status" value="1"/>
</dbReference>
<dbReference type="FunFam" id="1.10.3380.10:FF:000001">
    <property type="entry name" value="U5 small nuclear ribonucleoprotein helicase"/>
    <property type="match status" value="1"/>
</dbReference>
<dbReference type="InterPro" id="IPR011545">
    <property type="entry name" value="DEAD/DEAH_box_helicase_dom"/>
</dbReference>
<dbReference type="InterPro" id="IPR027417">
    <property type="entry name" value="P-loop_NTPase"/>
</dbReference>
<dbReference type="CDD" id="cd18795">
    <property type="entry name" value="SF2_C_Ski2"/>
    <property type="match status" value="1"/>
</dbReference>
<dbReference type="InterPro" id="IPR050474">
    <property type="entry name" value="Hel308_SKI2-like"/>
</dbReference>
<keyword evidence="1" id="KW-0547">Nucleotide-binding</keyword>
<keyword evidence="3" id="KW-0347">Helicase</keyword>
<evidence type="ECO:0000256" key="2">
    <source>
        <dbReference type="ARBA" id="ARBA00022801"/>
    </source>
</evidence>
<evidence type="ECO:0000313" key="8">
    <source>
        <dbReference type="EMBL" id="KIM25210.1"/>
    </source>
</evidence>
<feature type="domain" description="Helicase ATP-binding" evidence="6">
    <location>
        <begin position="285"/>
        <end position="474"/>
    </location>
</feature>
<dbReference type="Pfam" id="PF23445">
    <property type="entry name" value="WHD_SNRNP200"/>
    <property type="match status" value="1"/>
</dbReference>
<dbReference type="FunFam" id="3.40.50.300:FF:000102">
    <property type="entry name" value="RNA helicase, activating signal cointegrator 1"/>
    <property type="match status" value="1"/>
</dbReference>
<dbReference type="PROSITE" id="PS51194">
    <property type="entry name" value="HELICASE_CTER"/>
    <property type="match status" value="1"/>
</dbReference>
<dbReference type="PANTHER" id="PTHR47961">
    <property type="entry name" value="DNA POLYMERASE THETA, PUTATIVE (AFU_ORTHOLOGUE AFUA_1G05260)-RELATED"/>
    <property type="match status" value="1"/>
</dbReference>
<accession>A0A0C3AKX0</accession>
<proteinExistence type="predicted"/>
<feature type="compositionally biased region" description="Basic residues" evidence="5">
    <location>
        <begin position="149"/>
        <end position="160"/>
    </location>
</feature>
<evidence type="ECO:0000256" key="3">
    <source>
        <dbReference type="ARBA" id="ARBA00022806"/>
    </source>
</evidence>
<evidence type="ECO:0008006" key="10">
    <source>
        <dbReference type="Google" id="ProtNLM"/>
    </source>
</evidence>
<dbReference type="GO" id="GO:0003676">
    <property type="term" value="F:nucleic acid binding"/>
    <property type="evidence" value="ECO:0007669"/>
    <property type="project" value="InterPro"/>
</dbReference>
<reference evidence="9" key="2">
    <citation type="submission" date="2015-01" db="EMBL/GenBank/DDBJ databases">
        <title>Evolutionary Origins and Diversification of the Mycorrhizal Mutualists.</title>
        <authorList>
            <consortium name="DOE Joint Genome Institute"/>
            <consortium name="Mycorrhizal Genomics Consortium"/>
            <person name="Kohler A."/>
            <person name="Kuo A."/>
            <person name="Nagy L.G."/>
            <person name="Floudas D."/>
            <person name="Copeland A."/>
            <person name="Barry K.W."/>
            <person name="Cichocki N."/>
            <person name="Veneault-Fourrey C."/>
            <person name="LaButti K."/>
            <person name="Lindquist E.A."/>
            <person name="Lipzen A."/>
            <person name="Lundell T."/>
            <person name="Morin E."/>
            <person name="Murat C."/>
            <person name="Riley R."/>
            <person name="Ohm R."/>
            <person name="Sun H."/>
            <person name="Tunlid A."/>
            <person name="Henrissat B."/>
            <person name="Grigoriev I.V."/>
            <person name="Hibbett D.S."/>
            <person name="Martin F."/>
        </authorList>
    </citation>
    <scope>NUCLEOTIDE SEQUENCE [LARGE SCALE GENOMIC DNA]</scope>
    <source>
        <strain evidence="9">MAFF 305830</strain>
    </source>
</reference>
<sequence>MSLNDHLKSLFHASDPAEKTLNDEIAALERWSSIQTVQASSISHLELPSQGIDATDSSYQSEALERLLLLDIADTDIHVPERDDSHALLEHPSFLEHRKELLNLLASRKSDEEISGELAELVGYDELDFVASMVQNRHLLVDMDDGKATPRHRAKKGKGKFGHDANDFSEGAVKRRLAEGLQAAADRPLWTGTARAAAEVLPHVYTSASMTNNHAFAGFASKYMLPLGTTRQMYEDYEEVILPPAKTVPPRASERLIPCSELPPLAKGSFGGYTHLNRIQSIVYPTAFKTNENMLICAPTGAGKTDVAMLTILRTVEMHRSSGGGDIASTVRHADFKIIYVAPMKALASEITRKLGKRLAWLKIMVRELTGDMQLTKAEIAETQIIVTTPEKWDVVTRKPTGEGELATKVKLLIIDEVHLLNEERGAVIETIVARTIRQVESTQSLIRVVGLSATLPNYIDVADFLRVSRHQGLFFFDSSFRPVPLEQHFLGIKGKAGSPAAKRALDKSTYHLVSELVRDGHQVMVFVHSRKDTVKGAESIKEIATLEGELEIFGCQEHPQFEFYRRDIGKSRNKEMKQLFDVGFGIHHAGMLRPDRNMMERLFEAKVIKASVLFCTATLAWGVNLPAHGVVIKGTQLYDPSQGKFVDLSVLDVLQIFGRAGRPGMESSGVGYICTSEDRLQHYLEAVTSQHPIESKFNHGLLDSLNAEISLGTVTNVSEGAEWLGYTYLFVRMRKNPLVYGMTHEDPINDPDLTERRHSMIIFAGRKLAAAGMVQFDEAKSTFVITDIGRIAAKYYIRHASIEVFQERFRPRMTEADVLALLAMSTEFDQIQVRENEVDELKALEEIIPCQVKGGTDTSAGKVNILLQAYISKFTVEDFALVSDTMYAAQNGGRIVRSLLEIALSRKWANASAVLMSLSISVEKRMWGYEHPLAQFDLSADLLYNLKQWADETQVYDLKAKSAAELGVLVHLNERHGAALLRAAKQLPAVTILAKLRPLSHELLRIHLNIERSFEWSAKIHGSAEPFWVWVEDHSGLTILQLARIAVGTGTESLQLDFIIPLPAVPPPSVTIRAMSDRWLGAEEEVHVPFDNLIMPPIPVRRTSLLDLPLLKTDMYIFDERTKRLVSRFTHFNSIQTQCLWPAYNTNRNMVISASTSSGKSLIGEVAICRTLRTIKSPQWIMIVVPRLDSARTLALQLREALGMKVGLAQQPQDIENRHVQVWIITSSCLMRLFVQDSSKKALLDLQLVICEDLELLDDTYELGLSLLLRNTQAKPVRMIGLAAALEDAEALADWLGVPSDGFYCFPATERDQALSVTFQTFTIPYSAALMKAMAKPVYDSIHHLPITESAIVFVPSASQCRSVVAELVTQCALGMNLRGFLGEGVSQDILEGHISFLRNTDLVDGVMRGFGIWHDRMHQADKILMLRLFVKGIIRVLVIPRELCWSVPVRAGLVIAMGTQYAVGGYSGPEGGSKRSNQYATGGNSGPKGDNKRADQHATGGHSAPEGGNKRSDQYAVGGHSGPEGGKKRPERRVLDYSLHELVRMQGRAVRHGKTGRFHILCQAEHRETYMRFFTDGLPLESQLLGDDDAETFGSDVFKEWLKAQRANGAIKSRQDILDFFSLTLLMRRAEKNPSYYDVAGDRATYFSRVVDSLWDQTTPQAGPAIKDARSNDLQGEAGEK</sequence>
<dbReference type="SMART" id="SM00490">
    <property type="entry name" value="HELICc"/>
    <property type="match status" value="2"/>
</dbReference>
<dbReference type="Gene3D" id="2.60.40.150">
    <property type="entry name" value="C2 domain"/>
    <property type="match status" value="1"/>
</dbReference>
<dbReference type="STRING" id="933852.A0A0C3AKX0"/>
<dbReference type="Gene3D" id="1.10.3380.10">
    <property type="entry name" value="Sec63 N-terminal domain-like domain"/>
    <property type="match status" value="1"/>
</dbReference>
<dbReference type="SMART" id="SM00487">
    <property type="entry name" value="DEXDc"/>
    <property type="match status" value="2"/>
</dbReference>
<dbReference type="SMART" id="SM00382">
    <property type="entry name" value="AAA"/>
    <property type="match status" value="1"/>
</dbReference>
<name>A0A0C3AKX0_SERVB</name>
<feature type="region of interest" description="Disordered" evidence="5">
    <location>
        <begin position="146"/>
        <end position="165"/>
    </location>
</feature>
<dbReference type="Proteomes" id="UP000054097">
    <property type="component" value="Unassembled WGS sequence"/>
</dbReference>
<evidence type="ECO:0000256" key="1">
    <source>
        <dbReference type="ARBA" id="ARBA00022741"/>
    </source>
</evidence>
<dbReference type="Gene3D" id="1.10.10.10">
    <property type="entry name" value="Winged helix-like DNA-binding domain superfamily/Winged helix DNA-binding domain"/>
    <property type="match status" value="2"/>
</dbReference>
<dbReference type="GO" id="GO:0016787">
    <property type="term" value="F:hydrolase activity"/>
    <property type="evidence" value="ECO:0007669"/>
    <property type="project" value="UniProtKB-KW"/>
</dbReference>
<evidence type="ECO:0000256" key="5">
    <source>
        <dbReference type="SAM" id="MobiDB-lite"/>
    </source>
</evidence>
<dbReference type="GO" id="GO:0005524">
    <property type="term" value="F:ATP binding"/>
    <property type="evidence" value="ECO:0007669"/>
    <property type="project" value="UniProtKB-KW"/>
</dbReference>
<evidence type="ECO:0000313" key="9">
    <source>
        <dbReference type="Proteomes" id="UP000054097"/>
    </source>
</evidence>
<feature type="domain" description="Helicase ATP-binding" evidence="6">
    <location>
        <begin position="1142"/>
        <end position="1305"/>
    </location>
</feature>
<evidence type="ECO:0000259" key="7">
    <source>
        <dbReference type="PROSITE" id="PS51194"/>
    </source>
</evidence>
<dbReference type="InterPro" id="IPR003593">
    <property type="entry name" value="AAA+_ATPase"/>
</dbReference>
<dbReference type="SUPFAM" id="SSF158702">
    <property type="entry name" value="Sec63 N-terminal domain-like"/>
    <property type="match status" value="1"/>
</dbReference>
<feature type="region of interest" description="Disordered" evidence="5">
    <location>
        <begin position="1661"/>
        <end position="1683"/>
    </location>
</feature>
<organism evidence="8 9">
    <name type="scientific">Serendipita vermifera MAFF 305830</name>
    <dbReference type="NCBI Taxonomy" id="933852"/>
    <lineage>
        <taxon>Eukaryota</taxon>
        <taxon>Fungi</taxon>
        <taxon>Dikarya</taxon>
        <taxon>Basidiomycota</taxon>
        <taxon>Agaricomycotina</taxon>
        <taxon>Agaricomycetes</taxon>
        <taxon>Sebacinales</taxon>
        <taxon>Serendipitaceae</taxon>
        <taxon>Serendipita</taxon>
    </lineage>
</organism>
<protein>
    <recommendedName>
        <fullName evidence="10">Sec63-domain-containing protein</fullName>
    </recommendedName>
</protein>
<dbReference type="PROSITE" id="PS51192">
    <property type="entry name" value="HELICASE_ATP_BIND_1"/>
    <property type="match status" value="2"/>
</dbReference>
<keyword evidence="9" id="KW-1185">Reference proteome</keyword>
<dbReference type="Pfam" id="PF00270">
    <property type="entry name" value="DEAD"/>
    <property type="match status" value="2"/>
</dbReference>
<dbReference type="InterPro" id="IPR004179">
    <property type="entry name" value="Sec63-dom"/>
</dbReference>
<dbReference type="InterPro" id="IPR035892">
    <property type="entry name" value="C2_domain_sf"/>
</dbReference>